<dbReference type="Proteomes" id="UP000245639">
    <property type="component" value="Unassembled WGS sequence"/>
</dbReference>
<organism evidence="1 2">
    <name type="scientific">Actinomycetospora cinnamomea</name>
    <dbReference type="NCBI Taxonomy" id="663609"/>
    <lineage>
        <taxon>Bacteria</taxon>
        <taxon>Bacillati</taxon>
        <taxon>Actinomycetota</taxon>
        <taxon>Actinomycetes</taxon>
        <taxon>Pseudonocardiales</taxon>
        <taxon>Pseudonocardiaceae</taxon>
        <taxon>Actinomycetospora</taxon>
    </lineage>
</organism>
<dbReference type="AlphaFoldDB" id="A0A2U1E8P6"/>
<accession>A0A2U1E8P6</accession>
<sequence>MWRLRSGHVSTRLALSREYPHGVPAFAAALADPEFHRVKLDVDGTGRIEVVAFEEREGTGEDDRRVRVVLRQPVPPGQVPAVVERLLSGVLVIERTEEWRLTPQRCDGRARVAVPGTPINAGGTMAVAPTGDGSRLAVDLEITAAIPLLGGGIERAVVTGIRGLTGGEHDRISRWLAAGRAR</sequence>
<dbReference type="Pfam" id="PF10698">
    <property type="entry name" value="DUF2505"/>
    <property type="match status" value="1"/>
</dbReference>
<comment type="caution">
    <text evidence="1">The sequence shown here is derived from an EMBL/GenBank/DDBJ whole genome shotgun (WGS) entry which is preliminary data.</text>
</comment>
<name>A0A2U1E8P6_9PSEU</name>
<dbReference type="EMBL" id="QEKW01000031">
    <property type="protein sequence ID" value="PVY96324.1"/>
    <property type="molecule type" value="Genomic_DNA"/>
</dbReference>
<reference evidence="1 2" key="1">
    <citation type="submission" date="2018-04" db="EMBL/GenBank/DDBJ databases">
        <title>Genomic Encyclopedia of Type Strains, Phase IV (KMG-IV): sequencing the most valuable type-strain genomes for metagenomic binning, comparative biology and taxonomic classification.</title>
        <authorList>
            <person name="Goeker M."/>
        </authorList>
    </citation>
    <scope>NUCLEOTIDE SEQUENCE [LARGE SCALE GENOMIC DNA]</scope>
    <source>
        <strain evidence="1 2">DSM 45771</strain>
    </source>
</reference>
<proteinExistence type="predicted"/>
<gene>
    <name evidence="1" type="ORF">C8D89_13113</name>
</gene>
<evidence type="ECO:0000313" key="2">
    <source>
        <dbReference type="Proteomes" id="UP000245639"/>
    </source>
</evidence>
<dbReference type="OrthoDB" id="5178774at2"/>
<keyword evidence="2" id="KW-1185">Reference proteome</keyword>
<protein>
    <submittedName>
        <fullName evidence="1">Uncharacterized protein DUF2505</fullName>
    </submittedName>
</protein>
<evidence type="ECO:0000313" key="1">
    <source>
        <dbReference type="EMBL" id="PVY96324.1"/>
    </source>
</evidence>
<dbReference type="InterPro" id="IPR019639">
    <property type="entry name" value="DUF2505"/>
</dbReference>